<dbReference type="OrthoDB" id="69720at2"/>
<comment type="caution">
    <text evidence="2">The sequence shown here is derived from an EMBL/GenBank/DDBJ whole genome shotgun (WGS) entry which is preliminary data.</text>
</comment>
<dbReference type="Gene3D" id="3.10.180.10">
    <property type="entry name" value="2,3-Dihydroxybiphenyl 1,2-Dioxygenase, domain 1"/>
    <property type="match status" value="1"/>
</dbReference>
<dbReference type="AlphaFoldDB" id="A0A2I9DZB2"/>
<organism evidence="2 3">
    <name type="scientific">Deinococcus aerius</name>
    <dbReference type="NCBI Taxonomy" id="200253"/>
    <lineage>
        <taxon>Bacteria</taxon>
        <taxon>Thermotogati</taxon>
        <taxon>Deinococcota</taxon>
        <taxon>Deinococci</taxon>
        <taxon>Deinococcales</taxon>
        <taxon>Deinococcaceae</taxon>
        <taxon>Deinococcus</taxon>
    </lineage>
</organism>
<dbReference type="PROSITE" id="PS51819">
    <property type="entry name" value="VOC"/>
    <property type="match status" value="1"/>
</dbReference>
<dbReference type="SUPFAM" id="SSF54593">
    <property type="entry name" value="Glyoxalase/Bleomycin resistance protein/Dihydroxybiphenyl dioxygenase"/>
    <property type="match status" value="1"/>
</dbReference>
<proteinExistence type="predicted"/>
<dbReference type="EMBL" id="BFAG01000008">
    <property type="protein sequence ID" value="GBF06325.1"/>
    <property type="molecule type" value="Genomic_DNA"/>
</dbReference>
<gene>
    <name evidence="2" type="ORF">DAERI_080116</name>
</gene>
<sequence>MALLEHVAFKALDLDRTQAFYKTLGAETSRHAGGKRLFATFGSGTRLIFDHTTSPPDVSALTYLGLELESFGEVDALFARLSELGPIRRDMREHYRHATGPYGFLVADPDGYVLKVFRYHTAEQV</sequence>
<dbReference type="RefSeq" id="WP_103129704.1">
    <property type="nucleotide sequence ID" value="NZ_BFAG01000008.1"/>
</dbReference>
<keyword evidence="3" id="KW-1185">Reference proteome</keyword>
<dbReference type="InterPro" id="IPR004360">
    <property type="entry name" value="Glyas_Fos-R_dOase_dom"/>
</dbReference>
<dbReference type="PANTHER" id="PTHR36503:SF3">
    <property type="entry name" value="BLR0126 PROTEIN"/>
    <property type="match status" value="1"/>
</dbReference>
<protein>
    <recommendedName>
        <fullName evidence="1">VOC domain-containing protein</fullName>
    </recommendedName>
</protein>
<reference evidence="3" key="1">
    <citation type="submission" date="2018-01" db="EMBL/GenBank/DDBJ databases">
        <title>Draft Genome Sequence of the Radioresistant Bacterium Deinococcus aerius TR0125, Isolated from the Higher Atmosphere above Japan.</title>
        <authorList>
            <person name="Satoh K."/>
            <person name="Arai H."/>
            <person name="Sanzen T."/>
            <person name="Kawaguchi Y."/>
            <person name="Hayashi H."/>
            <person name="Yokobori S."/>
            <person name="Yamagishi A."/>
            <person name="Oono Y."/>
            <person name="Narumi I."/>
        </authorList>
    </citation>
    <scope>NUCLEOTIDE SEQUENCE [LARGE SCALE GENOMIC DNA]</scope>
    <source>
        <strain evidence="3">TR0125</strain>
    </source>
</reference>
<evidence type="ECO:0000313" key="2">
    <source>
        <dbReference type="EMBL" id="GBF06325.1"/>
    </source>
</evidence>
<dbReference type="PANTHER" id="PTHR36503">
    <property type="entry name" value="BLR2520 PROTEIN"/>
    <property type="match status" value="1"/>
</dbReference>
<evidence type="ECO:0000259" key="1">
    <source>
        <dbReference type="PROSITE" id="PS51819"/>
    </source>
</evidence>
<name>A0A2I9DZB2_9DEIO</name>
<dbReference type="Proteomes" id="UP000236569">
    <property type="component" value="Unassembled WGS sequence"/>
</dbReference>
<evidence type="ECO:0000313" key="3">
    <source>
        <dbReference type="Proteomes" id="UP000236569"/>
    </source>
</evidence>
<accession>A0A2I9DZB2</accession>
<dbReference type="Pfam" id="PF00903">
    <property type="entry name" value="Glyoxalase"/>
    <property type="match status" value="1"/>
</dbReference>
<dbReference type="InterPro" id="IPR029068">
    <property type="entry name" value="Glyas_Bleomycin-R_OHBP_Dase"/>
</dbReference>
<dbReference type="InterPro" id="IPR037523">
    <property type="entry name" value="VOC_core"/>
</dbReference>
<feature type="domain" description="VOC" evidence="1">
    <location>
        <begin position="3"/>
        <end position="119"/>
    </location>
</feature>